<evidence type="ECO:0000256" key="1">
    <source>
        <dbReference type="ARBA" id="ARBA00022614"/>
    </source>
</evidence>
<proteinExistence type="predicted"/>
<feature type="non-terminal residue" evidence="3">
    <location>
        <position position="96"/>
    </location>
</feature>
<keyword evidence="1" id="KW-0433">Leucine-rich repeat</keyword>
<dbReference type="PANTHER" id="PTHR14224">
    <property type="entry name" value="SIMILAR TO PREFERENTIALLY EXPRESSED ANTIGEN IN MELANOMA-LIKE 3"/>
    <property type="match status" value="1"/>
</dbReference>
<dbReference type="GO" id="GO:0005737">
    <property type="term" value="C:cytoplasm"/>
    <property type="evidence" value="ECO:0007669"/>
    <property type="project" value="TreeGrafter"/>
</dbReference>
<dbReference type="AlphaFoldDB" id="A0A5E4BTA3"/>
<evidence type="ECO:0000313" key="3">
    <source>
        <dbReference type="EMBL" id="VTJ72149.1"/>
    </source>
</evidence>
<protein>
    <submittedName>
        <fullName evidence="3">Uncharacterized protein</fullName>
    </submittedName>
</protein>
<keyword evidence="4" id="KW-1185">Reference proteome</keyword>
<dbReference type="InterPro" id="IPR050694">
    <property type="entry name" value="LRRC14/PRAME"/>
</dbReference>
<comment type="caution">
    <text evidence="3">The sequence shown here is derived from an EMBL/GenBank/DDBJ whole genome shotgun (WGS) entry which is preliminary data.</text>
</comment>
<evidence type="ECO:0000256" key="2">
    <source>
        <dbReference type="ARBA" id="ARBA00022737"/>
    </source>
</evidence>
<gene>
    <name evidence="3" type="ORF">MONAX_5E031531</name>
</gene>
<keyword evidence="2" id="KW-0677">Repeat</keyword>
<dbReference type="EMBL" id="CABDUW010000612">
    <property type="protein sequence ID" value="VTJ72149.1"/>
    <property type="molecule type" value="Genomic_DNA"/>
</dbReference>
<organism evidence="3 4">
    <name type="scientific">Marmota monax</name>
    <name type="common">Woodchuck</name>
    <dbReference type="NCBI Taxonomy" id="9995"/>
    <lineage>
        <taxon>Eukaryota</taxon>
        <taxon>Metazoa</taxon>
        <taxon>Chordata</taxon>
        <taxon>Craniata</taxon>
        <taxon>Vertebrata</taxon>
        <taxon>Euteleostomi</taxon>
        <taxon>Mammalia</taxon>
        <taxon>Eutheria</taxon>
        <taxon>Euarchontoglires</taxon>
        <taxon>Glires</taxon>
        <taxon>Rodentia</taxon>
        <taxon>Sciuromorpha</taxon>
        <taxon>Sciuridae</taxon>
        <taxon>Xerinae</taxon>
        <taxon>Marmotini</taxon>
        <taxon>Marmota</taxon>
    </lineage>
</organism>
<name>A0A5E4BTA3_MARMO</name>
<accession>A0A5E4BTA3</accession>
<evidence type="ECO:0000313" key="4">
    <source>
        <dbReference type="Proteomes" id="UP000335636"/>
    </source>
</evidence>
<sequence>MSIRTIPTLQDLVIQNTLRNEVLPIPNLEYLPRVLTLQLYKEAIMGGHMDMVNKMVLSCPLPCLPVEYLLKTRDVKALKTLLNGIDLLISQNIYPR</sequence>
<reference evidence="3" key="1">
    <citation type="submission" date="2019-04" db="EMBL/GenBank/DDBJ databases">
        <authorList>
            <person name="Alioto T."/>
            <person name="Alioto T."/>
        </authorList>
    </citation>
    <scope>NUCLEOTIDE SEQUENCE [LARGE SCALE GENOMIC DNA]</scope>
</reference>
<dbReference type="Proteomes" id="UP000335636">
    <property type="component" value="Unassembled WGS sequence"/>
</dbReference>
<dbReference type="PANTHER" id="PTHR14224:SF22">
    <property type="entry name" value="OOG4 PROTEIN-RELATED"/>
    <property type="match status" value="1"/>
</dbReference>